<feature type="domain" description="NAD-dependent epimerase/dehydratase" evidence="1">
    <location>
        <begin position="165"/>
        <end position="294"/>
    </location>
</feature>
<protein>
    <submittedName>
        <fullName evidence="2">DUF1731 domain-containing protein</fullName>
    </submittedName>
</protein>
<dbReference type="EMBL" id="CP032549">
    <property type="protein sequence ID" value="QIV86497.1"/>
    <property type="molecule type" value="Genomic_DNA"/>
</dbReference>
<dbReference type="SUPFAM" id="SSF55961">
    <property type="entry name" value="Bet v1-like"/>
    <property type="match status" value="1"/>
</dbReference>
<dbReference type="InterPro" id="IPR001509">
    <property type="entry name" value="Epimerase_deHydtase"/>
</dbReference>
<dbReference type="Pfam" id="PF01370">
    <property type="entry name" value="Epimerase"/>
    <property type="match status" value="1"/>
</dbReference>
<keyword evidence="3" id="KW-1185">Reference proteome</keyword>
<gene>
    <name evidence="2" type="ORF">D3791_04765</name>
</gene>
<dbReference type="Gene3D" id="3.30.530.20">
    <property type="match status" value="1"/>
</dbReference>
<dbReference type="RefSeq" id="WP_172512901.1">
    <property type="nucleotide sequence ID" value="NZ_CP032549.1"/>
</dbReference>
<dbReference type="AlphaFoldDB" id="A0A6H0SKJ2"/>
<dbReference type="Gene3D" id="3.40.50.720">
    <property type="entry name" value="NAD(P)-binding Rossmann-like Domain"/>
    <property type="match status" value="1"/>
</dbReference>
<dbReference type="PANTHER" id="PTHR11092:SF0">
    <property type="entry name" value="EPIMERASE FAMILY PROTEIN SDR39U1"/>
    <property type="match status" value="1"/>
</dbReference>
<dbReference type="SUPFAM" id="SSF51735">
    <property type="entry name" value="NAD(P)-binding Rossmann-fold domains"/>
    <property type="match status" value="1"/>
</dbReference>
<name>A0A6H0SKJ2_9MICC</name>
<dbReference type="PANTHER" id="PTHR11092">
    <property type="entry name" value="SUGAR NUCLEOTIDE EPIMERASE RELATED"/>
    <property type="match status" value="1"/>
</dbReference>
<organism evidence="2 3">
    <name type="scientific">Glutamicibacter mishrai</name>
    <dbReference type="NCBI Taxonomy" id="1775880"/>
    <lineage>
        <taxon>Bacteria</taxon>
        <taxon>Bacillati</taxon>
        <taxon>Actinomycetota</taxon>
        <taxon>Actinomycetes</taxon>
        <taxon>Micrococcales</taxon>
        <taxon>Micrococcaceae</taxon>
        <taxon>Glutamicibacter</taxon>
    </lineage>
</organism>
<evidence type="ECO:0000313" key="2">
    <source>
        <dbReference type="EMBL" id="QIV86497.1"/>
    </source>
</evidence>
<reference evidence="2 3" key="1">
    <citation type="submission" date="2018-09" db="EMBL/GenBank/DDBJ databases">
        <title>Glutamicibacter mishrai S5-52T (LMG 29155T = KCTC 39846T).</title>
        <authorList>
            <person name="Das S.K."/>
        </authorList>
    </citation>
    <scope>NUCLEOTIDE SEQUENCE [LARGE SCALE GENOMIC DNA]</scope>
    <source>
        <strain evidence="2 3">S5-52</strain>
    </source>
</reference>
<dbReference type="Proteomes" id="UP000502331">
    <property type="component" value="Chromosome"/>
</dbReference>
<evidence type="ECO:0000313" key="3">
    <source>
        <dbReference type="Proteomes" id="UP000502331"/>
    </source>
</evidence>
<dbReference type="InterPro" id="IPR036291">
    <property type="entry name" value="NAD(P)-bd_dom_sf"/>
</dbReference>
<evidence type="ECO:0000259" key="1">
    <source>
        <dbReference type="Pfam" id="PF01370"/>
    </source>
</evidence>
<dbReference type="InterPro" id="IPR023393">
    <property type="entry name" value="START-like_dom_sf"/>
</dbReference>
<proteinExistence type="predicted"/>
<sequence>MSTQNKFTHWQRTETQFLAADPKAVYSIVGNLSQTGLWMKSFDGFVVHDDQRGVGTKVDLLAPGKVFGPLHRNTAPSGTITRRNHQTRMVEFTQPQPAGEMTLRWQVDEHENGCLVHFTVQLSGPGTTAFKFTVANALCKDFAVAAARLYKIVAPTAHRKRDAQIVISGGRGFLGRNLAADLVCRGMSVAVLTRNAEADFPAEQFIWDGVHQGPWTGSLRSDHPVHLINLAGERVDKRNTPANIAALTDSRVTSTQTLAQAAASAPKLATWIQSSTTAIFGDAGEAELTESSPIPSDHRALPEMTGVASAWEQAFNEAEVNAEQRYILRTSLVMHPDAPLLGPLNMLVNTGLGGAMGNGQQWFSWIGLQDWLHLIRCMLGLEEPQIPAGLVHGTSPWPLRNTEVMAALRSIAGLPGLPTGSVLPRIGAAVMGSNARVALTGRKVTSEVLAQAGFEFQETDFAATIAG</sequence>
<accession>A0A6H0SKJ2</accession>